<evidence type="ECO:0000313" key="1">
    <source>
        <dbReference type="EMBL" id="AFK40082.1"/>
    </source>
</evidence>
<proteinExistence type="evidence at transcript level"/>
<protein>
    <submittedName>
        <fullName evidence="1">Uncharacterized protein</fullName>
    </submittedName>
</protein>
<name>I3SIJ0_MEDTR</name>
<accession>I3SIJ0</accession>
<organism evidence="1">
    <name type="scientific">Medicago truncatula</name>
    <name type="common">Barrel medic</name>
    <name type="synonym">Medicago tribuloides</name>
    <dbReference type="NCBI Taxonomy" id="3880"/>
    <lineage>
        <taxon>Eukaryota</taxon>
        <taxon>Viridiplantae</taxon>
        <taxon>Streptophyta</taxon>
        <taxon>Embryophyta</taxon>
        <taxon>Tracheophyta</taxon>
        <taxon>Spermatophyta</taxon>
        <taxon>Magnoliopsida</taxon>
        <taxon>eudicotyledons</taxon>
        <taxon>Gunneridae</taxon>
        <taxon>Pentapetalae</taxon>
        <taxon>rosids</taxon>
        <taxon>fabids</taxon>
        <taxon>Fabales</taxon>
        <taxon>Fabaceae</taxon>
        <taxon>Papilionoideae</taxon>
        <taxon>50 kb inversion clade</taxon>
        <taxon>NPAAA clade</taxon>
        <taxon>Hologalegina</taxon>
        <taxon>IRL clade</taxon>
        <taxon>Trifolieae</taxon>
        <taxon>Medicago</taxon>
    </lineage>
</organism>
<dbReference type="AlphaFoldDB" id="I3SIJ0"/>
<dbReference type="EMBL" id="BT140287">
    <property type="protein sequence ID" value="AFK40082.1"/>
    <property type="molecule type" value="mRNA"/>
</dbReference>
<reference evidence="1" key="1">
    <citation type="submission" date="2012-05" db="EMBL/GenBank/DDBJ databases">
        <authorList>
            <person name="Krishnakumar V."/>
            <person name="Cheung F."/>
            <person name="Xiao Y."/>
            <person name="Chan A."/>
            <person name="Moskal W.A."/>
            <person name="Town C.D."/>
        </authorList>
    </citation>
    <scope>NUCLEOTIDE SEQUENCE</scope>
</reference>
<sequence>MPNLTKDGSTFSMNSIHNGFPCLDTLFSPNTWRIWIPLSGVRDTGSFGYEKTSVRAGGSL</sequence>